<name>A0A4Q1BR25_TREME</name>
<proteinExistence type="predicted"/>
<evidence type="ECO:0000313" key="2">
    <source>
        <dbReference type="Proteomes" id="UP000289152"/>
    </source>
</evidence>
<accession>A0A4Q1BR25</accession>
<organism evidence="1 2">
    <name type="scientific">Tremella mesenterica</name>
    <name type="common">Jelly fungus</name>
    <dbReference type="NCBI Taxonomy" id="5217"/>
    <lineage>
        <taxon>Eukaryota</taxon>
        <taxon>Fungi</taxon>
        <taxon>Dikarya</taxon>
        <taxon>Basidiomycota</taxon>
        <taxon>Agaricomycotina</taxon>
        <taxon>Tremellomycetes</taxon>
        <taxon>Tremellales</taxon>
        <taxon>Tremellaceae</taxon>
        <taxon>Tremella</taxon>
    </lineage>
</organism>
<keyword evidence="2" id="KW-1185">Reference proteome</keyword>
<dbReference type="VEuPathDB" id="FungiDB:TREMEDRAFT_58639"/>
<dbReference type="AlphaFoldDB" id="A0A4Q1BR25"/>
<gene>
    <name evidence="1" type="ORF">M231_02416</name>
</gene>
<dbReference type="EMBL" id="SDIL01000020">
    <property type="protein sequence ID" value="RXK40302.1"/>
    <property type="molecule type" value="Genomic_DNA"/>
</dbReference>
<reference evidence="1 2" key="1">
    <citation type="submission" date="2016-06" db="EMBL/GenBank/DDBJ databases">
        <title>Evolution of pathogenesis and genome organization in the Tremellales.</title>
        <authorList>
            <person name="Cuomo C."/>
            <person name="Litvintseva A."/>
            <person name="Heitman J."/>
            <person name="Chen Y."/>
            <person name="Sun S."/>
            <person name="Springer D."/>
            <person name="Dromer F."/>
            <person name="Young S."/>
            <person name="Zeng Q."/>
            <person name="Chapman S."/>
            <person name="Gujja S."/>
            <person name="Saif S."/>
            <person name="Birren B."/>
        </authorList>
    </citation>
    <scope>NUCLEOTIDE SEQUENCE [LARGE SCALE GENOMIC DNA]</scope>
    <source>
        <strain evidence="1 2">ATCC 28783</strain>
    </source>
</reference>
<dbReference type="Proteomes" id="UP000289152">
    <property type="component" value="Unassembled WGS sequence"/>
</dbReference>
<comment type="caution">
    <text evidence="1">The sequence shown here is derived from an EMBL/GenBank/DDBJ whole genome shotgun (WGS) entry which is preliminary data.</text>
</comment>
<sequence length="321" mass="35687">MDFSDKDTKETPYAECVKYDSSDLGDVEDQATSSKDTTITPLNRMWSSVKNSVINTLHSSPSDLDQPHKEQEDGLLTLIRMRTGYEESERETIARFGTKKVLSRGNCTYVRSLGPSTIGLPQSVISLFNKPPQTSNQLGTELPEDVLSPLFELHHFQHGSIPQSNWSDLEGSVKPNEYVRDTAGDGQYFGKTSIDNSGWVWAPPEWHGSPAGSKRGVLNRATPEWNVSGWVLNKYIRAEYQKDLELLSVDHNTLWPGGYDTAVRPLVKGDIDAISKALSKSFSDFGENEITSFDTRVCTPDVVQDLNDWGKALEALVVVTV</sequence>
<protein>
    <submittedName>
        <fullName evidence="1">Uncharacterized protein</fullName>
    </submittedName>
</protein>
<dbReference type="InParanoid" id="A0A4Q1BR25"/>
<evidence type="ECO:0000313" key="1">
    <source>
        <dbReference type="EMBL" id="RXK40302.1"/>
    </source>
</evidence>